<dbReference type="SUPFAM" id="SSF88713">
    <property type="entry name" value="Glycoside hydrolase/deacetylase"/>
    <property type="match status" value="1"/>
</dbReference>
<sequence>MSGDDRHIFHDPTGKRRRRFSLTAGIALSAVAAVVAGFLATLAFAPRLPAVTLKDPHVLSALHEETVHRLKPAKPPIWRRLPAPKTPAAIGAAKPLSVGFYVPWDEDSRESLRRHIASLDVVSPQWVALKGRGGDIVADDDPIGTARIAAAANHPTVLPLVHNSADAKFDGPMADALLADAAARKALIDNLAALAQRRGFGGYIFDLENLSPKGLANYPLLLDEARAAFKASGREVWVTAPFDGQGWPLKRLQQSADTIVLMAYDQHYGGGDPGPNAGQDWYETELDKRFVELDPARTVLALGAYGYDWTLKADGTAANGDAATFHEAIRNAQDAGAQIRMDDDALNPTYGYEADNGDRHVVWFLDAPTLFNQVKASDPFRPRGYGLWRMGGEDPGVWSVLGQPYGKGTAAGLTRIPAGQSVDFDGGGEVLRVSSLPTPGKRGLEFDPDTGLISGETYDVLPSSYVIERYGQKPGLVALTFDDGPDPRWTPKILDILKAKNTPATFFVIGQNMQKHPDLVEREMREGHDVGGHTWTHPNIGETPLPQTQVELNATQRLFEVITGRSMRLFRPPFFGDAEPSTTREVDPLVIAQTLGYLIVGLRIDTDDWQKPPPQVIIDRALDRLDHPGANPGQVVLLHDAGGNRENTIKALPGLIDGIRARGYRLVTVGELAGMTPDQVMPKSERDPVGLALDRLGFGFFRGLNALLAGLFITAIALGVARLVFLACLALVHKATERTPRDLDPATGPLVSVLIPCFNEEKVIAASIARILESDWTNIEVLVLDDGSKDRTAQEVRDHFAGDPRVTLLSFENGGKARAVNRGLAVAKGEFVVALDADTLFPASTIGRLVRWFQDPKIGAVAGNAIVGNRLNIVTRWQALEYVTAQNLERRALAALGAVTVVPGAVGAWRKSVLDALGGYPSDTLAEDQDLTIACQRAGWKVAFDPAARAYTEAPDTVAGLLKQRFRWSFGTLQCVWKHRSATFNPKTPVLGFVALPQIWLFQILLAVAAPLVDLAVVWSLISGLYGAIAHPLEWRPDDTVRGLLYWAVFILVDLSAGALGMALEKRAPWADLPYLPVQRFGYRQLMYYVVVKSVLTAARGGRVGWGKLERRATAAVSPKR</sequence>
<protein>
    <recommendedName>
        <fullName evidence="4">Chitooligosaccharide deacetylase</fullName>
    </recommendedName>
    <alternativeName>
        <fullName evidence="7">Nodulation protein B</fullName>
    </alternativeName>
</protein>
<comment type="function">
    <text evidence="1">Is involved in generating a small heat-stable compound (Nod), an acylated oligomer of N-acetylglucosamine, that stimulates mitosis in various plant protoplasts.</text>
</comment>
<dbReference type="SUPFAM" id="SSF53448">
    <property type="entry name" value="Nucleotide-diphospho-sugar transferases"/>
    <property type="match status" value="1"/>
</dbReference>
<dbReference type="Pfam" id="PF13641">
    <property type="entry name" value="Glyco_tranf_2_3"/>
    <property type="match status" value="1"/>
</dbReference>
<evidence type="ECO:0000313" key="12">
    <source>
        <dbReference type="Proteomes" id="UP000639859"/>
    </source>
</evidence>
<feature type="transmembrane region" description="Helical" evidence="8">
    <location>
        <begin position="1086"/>
        <end position="1102"/>
    </location>
</feature>
<dbReference type="PANTHER" id="PTHR43630:SF1">
    <property type="entry name" value="POLY-BETA-1,6-N-ACETYL-D-GLUCOSAMINE SYNTHASE"/>
    <property type="match status" value="1"/>
</dbReference>
<dbReference type="Pfam" id="PF01522">
    <property type="entry name" value="Polysacc_deac_1"/>
    <property type="match status" value="1"/>
</dbReference>
<gene>
    <name evidence="11" type="ORF">I4Q42_21665</name>
</gene>
<dbReference type="RefSeq" id="WP_198578179.1">
    <property type="nucleotide sequence ID" value="NZ_JADWOX010000020.1"/>
</dbReference>
<dbReference type="CDD" id="cd10962">
    <property type="entry name" value="CE4_GT2-like"/>
    <property type="match status" value="1"/>
</dbReference>
<accession>A0ABS0T324</accession>
<comment type="similarity">
    <text evidence="2">Belongs to the glycosyltransferase 2 family.</text>
</comment>
<dbReference type="PROSITE" id="PS51677">
    <property type="entry name" value="NODB"/>
    <property type="match status" value="1"/>
</dbReference>
<dbReference type="Gene3D" id="3.10.50.10">
    <property type="match status" value="1"/>
</dbReference>
<dbReference type="CDD" id="cd06423">
    <property type="entry name" value="CESA_like"/>
    <property type="match status" value="1"/>
</dbReference>
<evidence type="ECO:0000256" key="6">
    <source>
        <dbReference type="ARBA" id="ARBA00022679"/>
    </source>
</evidence>
<keyword evidence="6" id="KW-0808">Transferase</keyword>
<dbReference type="EMBL" id="JADWOX010000020">
    <property type="protein sequence ID" value="MBI1686285.1"/>
    <property type="molecule type" value="Genomic_DNA"/>
</dbReference>
<keyword evidence="12" id="KW-1185">Reference proteome</keyword>
<evidence type="ECO:0000259" key="10">
    <source>
        <dbReference type="PROSITE" id="PS51910"/>
    </source>
</evidence>
<keyword evidence="8" id="KW-1133">Transmembrane helix</keyword>
<dbReference type="PANTHER" id="PTHR43630">
    <property type="entry name" value="POLY-BETA-1,6-N-ACETYL-D-GLUCOSAMINE SYNTHASE"/>
    <property type="match status" value="1"/>
</dbReference>
<dbReference type="InterPro" id="IPR011583">
    <property type="entry name" value="Chitinase_II/V-like_cat"/>
</dbReference>
<evidence type="ECO:0000256" key="1">
    <source>
        <dbReference type="ARBA" id="ARBA00003236"/>
    </source>
</evidence>
<feature type="transmembrane region" description="Helical" evidence="8">
    <location>
        <begin position="20"/>
        <end position="45"/>
    </location>
</feature>
<dbReference type="Pfam" id="PF00704">
    <property type="entry name" value="Glyco_hydro_18"/>
    <property type="match status" value="1"/>
</dbReference>
<keyword evidence="8" id="KW-0472">Membrane</keyword>
<dbReference type="PROSITE" id="PS51910">
    <property type="entry name" value="GH18_2"/>
    <property type="match status" value="1"/>
</dbReference>
<feature type="transmembrane region" description="Helical" evidence="8">
    <location>
        <begin position="1045"/>
        <end position="1064"/>
    </location>
</feature>
<dbReference type="Gene3D" id="3.90.550.10">
    <property type="entry name" value="Spore Coat Polysaccharide Biosynthesis Protein SpsA, Chain A"/>
    <property type="match status" value="1"/>
</dbReference>
<dbReference type="InterPro" id="IPR001223">
    <property type="entry name" value="Glyco_hydro18_cat"/>
</dbReference>
<feature type="domain" description="GH18" evidence="10">
    <location>
        <begin position="95"/>
        <end position="408"/>
    </location>
</feature>
<evidence type="ECO:0000259" key="9">
    <source>
        <dbReference type="PROSITE" id="PS51677"/>
    </source>
</evidence>
<keyword evidence="5" id="KW-0328">Glycosyltransferase</keyword>
<evidence type="ECO:0000256" key="4">
    <source>
        <dbReference type="ARBA" id="ARBA00020071"/>
    </source>
</evidence>
<dbReference type="SUPFAM" id="SSF51445">
    <property type="entry name" value="(Trans)glycosidases"/>
    <property type="match status" value="1"/>
</dbReference>
<dbReference type="SMART" id="SM00636">
    <property type="entry name" value="Glyco_18"/>
    <property type="match status" value="1"/>
</dbReference>
<evidence type="ECO:0000313" key="11">
    <source>
        <dbReference type="EMBL" id="MBI1686285.1"/>
    </source>
</evidence>
<dbReference type="InterPro" id="IPR029070">
    <property type="entry name" value="Chitinase_insertion_sf"/>
</dbReference>
<dbReference type="InterPro" id="IPR029044">
    <property type="entry name" value="Nucleotide-diphossugar_trans"/>
</dbReference>
<feature type="domain" description="NodB homology" evidence="9">
    <location>
        <begin position="475"/>
        <end position="667"/>
    </location>
</feature>
<name>A0ABS0T324_9CAUL</name>
<comment type="caution">
    <text evidence="11">The sequence shown here is derived from an EMBL/GenBank/DDBJ whole genome shotgun (WGS) entry which is preliminary data.</text>
</comment>
<keyword evidence="8" id="KW-0812">Transmembrane</keyword>
<proteinExistence type="inferred from homology"/>
<dbReference type="Gene3D" id="3.20.20.370">
    <property type="entry name" value="Glycoside hydrolase/deacetylase"/>
    <property type="match status" value="1"/>
</dbReference>
<feature type="transmembrane region" description="Helical" evidence="8">
    <location>
        <begin position="706"/>
        <end position="732"/>
    </location>
</feature>
<dbReference type="InterPro" id="IPR017853">
    <property type="entry name" value="GH"/>
</dbReference>
<dbReference type="Proteomes" id="UP000639859">
    <property type="component" value="Unassembled WGS sequence"/>
</dbReference>
<evidence type="ECO:0000256" key="2">
    <source>
        <dbReference type="ARBA" id="ARBA00006739"/>
    </source>
</evidence>
<dbReference type="InterPro" id="IPR002509">
    <property type="entry name" value="NODB_dom"/>
</dbReference>
<evidence type="ECO:0000256" key="3">
    <source>
        <dbReference type="ARBA" id="ARBA00010973"/>
    </source>
</evidence>
<evidence type="ECO:0000256" key="7">
    <source>
        <dbReference type="ARBA" id="ARBA00032976"/>
    </source>
</evidence>
<reference evidence="11 12" key="1">
    <citation type="submission" date="2020-11" db="EMBL/GenBank/DDBJ databases">
        <title>genome sequence of strain KACC 18849.</title>
        <authorList>
            <person name="Gao J."/>
            <person name="Zhang X."/>
        </authorList>
    </citation>
    <scope>NUCLEOTIDE SEQUENCE [LARGE SCALE GENOMIC DNA]</scope>
    <source>
        <strain evidence="11 12">KACC 18849</strain>
    </source>
</reference>
<dbReference type="InterPro" id="IPR011330">
    <property type="entry name" value="Glyco_hydro/deAcase_b/a-brl"/>
</dbReference>
<organism evidence="11 12">
    <name type="scientific">Caulobacter hibisci</name>
    <dbReference type="NCBI Taxonomy" id="2035993"/>
    <lineage>
        <taxon>Bacteria</taxon>
        <taxon>Pseudomonadati</taxon>
        <taxon>Pseudomonadota</taxon>
        <taxon>Alphaproteobacteria</taxon>
        <taxon>Caulobacterales</taxon>
        <taxon>Caulobacteraceae</taxon>
        <taxon>Caulobacter</taxon>
    </lineage>
</organism>
<dbReference type="Gene3D" id="3.20.20.80">
    <property type="entry name" value="Glycosidases"/>
    <property type="match status" value="1"/>
</dbReference>
<comment type="similarity">
    <text evidence="3">Belongs to the polysaccharide deacetylase family.</text>
</comment>
<evidence type="ECO:0000256" key="5">
    <source>
        <dbReference type="ARBA" id="ARBA00022676"/>
    </source>
</evidence>
<evidence type="ECO:0000256" key="8">
    <source>
        <dbReference type="SAM" id="Phobius"/>
    </source>
</evidence>